<evidence type="ECO:0000256" key="1">
    <source>
        <dbReference type="SAM" id="MobiDB-lite"/>
    </source>
</evidence>
<evidence type="ECO:0000313" key="2">
    <source>
        <dbReference type="EMBL" id="OGH78110.1"/>
    </source>
</evidence>
<gene>
    <name evidence="2" type="ORF">A2983_03475</name>
</gene>
<dbReference type="AlphaFoldDB" id="A0A1F6N328"/>
<dbReference type="Proteomes" id="UP000177040">
    <property type="component" value="Unassembled WGS sequence"/>
</dbReference>
<dbReference type="Pfam" id="PF04294">
    <property type="entry name" value="VanW"/>
    <property type="match status" value="1"/>
</dbReference>
<proteinExistence type="predicted"/>
<dbReference type="PANTHER" id="PTHR35788:SF1">
    <property type="entry name" value="EXPORTED PROTEIN"/>
    <property type="match status" value="1"/>
</dbReference>
<dbReference type="InterPro" id="IPR007391">
    <property type="entry name" value="Vancomycin_resist_VanW"/>
</dbReference>
<name>A0A1F6N328_9BACT</name>
<comment type="caution">
    <text evidence="2">The sequence shown here is derived from an EMBL/GenBank/DDBJ whole genome shotgun (WGS) entry which is preliminary data.</text>
</comment>
<protein>
    <recommendedName>
        <fullName evidence="4">Peptidoglycan binding domain-containing protein</fullName>
    </recommendedName>
</protein>
<evidence type="ECO:0008006" key="4">
    <source>
        <dbReference type="Google" id="ProtNLM"/>
    </source>
</evidence>
<dbReference type="PANTHER" id="PTHR35788">
    <property type="entry name" value="EXPORTED PROTEIN-RELATED"/>
    <property type="match status" value="1"/>
</dbReference>
<dbReference type="EMBL" id="MFQH01000017">
    <property type="protein sequence ID" value="OGH78110.1"/>
    <property type="molecule type" value="Genomic_DNA"/>
</dbReference>
<accession>A0A1F6N328</accession>
<reference evidence="2 3" key="1">
    <citation type="journal article" date="2016" name="Nat. Commun.">
        <title>Thousands of microbial genomes shed light on interconnected biogeochemical processes in an aquifer system.</title>
        <authorList>
            <person name="Anantharaman K."/>
            <person name="Brown C.T."/>
            <person name="Hug L.A."/>
            <person name="Sharon I."/>
            <person name="Castelle C.J."/>
            <person name="Probst A.J."/>
            <person name="Thomas B.C."/>
            <person name="Singh A."/>
            <person name="Wilkins M.J."/>
            <person name="Karaoz U."/>
            <person name="Brodie E.L."/>
            <person name="Williams K.H."/>
            <person name="Hubbard S.S."/>
            <person name="Banfield J.F."/>
        </authorList>
    </citation>
    <scope>NUCLEOTIDE SEQUENCE [LARGE SCALE GENOMIC DNA]</scope>
</reference>
<organism evidence="2 3">
    <name type="scientific">Candidatus Magasanikbacteria bacterium RIFCSPLOWO2_01_FULL_40_15</name>
    <dbReference type="NCBI Taxonomy" id="1798686"/>
    <lineage>
        <taxon>Bacteria</taxon>
        <taxon>Candidatus Magasanikiibacteriota</taxon>
    </lineage>
</organism>
<feature type="region of interest" description="Disordered" evidence="1">
    <location>
        <begin position="598"/>
        <end position="643"/>
    </location>
</feature>
<sequence>MRGFRIILITSTFLLLAGLGTVASFAFFYQDRILPSLSIGSVDVGGKTESEVRRIIQEHYNKTIKSGINVLYDKGQGNEEIVVVVPVQFDLDAAARAVMRYGKEGNYLNRGFQVILSYFGQASIVLPGLSVTQTDIESAIRTKLSPFEQLARNAELKITNLDPLKYTISASNPGVVFNYNEIGAGVLRNWKQLLPARVQLSSQIDYPNLTEIEIASVASNMAVIFSTPINLTYYDAHTKRSYQWSIKRQQIVDWINPIKNENNLIQLTLATDPLTAFISSTIKAVVDVPALDAVFKLNTSTTKVIQFVGARPGVTVDVPATQRGVALLFNKRQNGETVTSTPLIISKVEPKIKTEDTNNLGIKEILGVGFSNFSGSPKNRILNIKNAVMNKLNGTLVAPDTEFSLVKTLSPFTLEAGYLPELVIKGDRITPEIAGGLCQVGTTMFRSTMNSGLPVTARTNHGLVVSYYNDPANGNPGTDATIYDPSPDFRFKNDTGRHLLITTDMKTKTGELTFTIWGTNDGRKGYYTPPKVLSRIPAPEFQTIETDDLPPGKKECQSVHPGAVATFNYIRELASGEREVREFKSVYRAVSARCFVGKDPNKPTCPEGEPNCAPPPTIGEQTSPTVDTEKPLADVSPPIPIAE</sequence>
<evidence type="ECO:0000313" key="3">
    <source>
        <dbReference type="Proteomes" id="UP000177040"/>
    </source>
</evidence>
<dbReference type="InterPro" id="IPR052913">
    <property type="entry name" value="Glycopeptide_resist_protein"/>
</dbReference>